<sequence length="139" mass="16693">MWDDTSLHWGRESVLQLQGRPIALVYWPELYRYGKELQWKGIKAPWCDWKFIVERYRRGSREAFWAEFTEENGTYMSYTKIASILRQQRMQADQEIVERAKAEYGDEFDVVFSYRKGNTHRVMTDPASIASKYRSRHPN</sequence>
<dbReference type="EMBL" id="KN832581">
    <property type="protein sequence ID" value="KII83179.1"/>
    <property type="molecule type" value="Genomic_DNA"/>
</dbReference>
<dbReference type="AlphaFoldDB" id="A0A0C9T1W1"/>
<dbReference type="Proteomes" id="UP000053263">
    <property type="component" value="Unassembled WGS sequence"/>
</dbReference>
<proteinExistence type="predicted"/>
<accession>A0A0C9T1W1</accession>
<evidence type="ECO:0000313" key="1">
    <source>
        <dbReference type="EMBL" id="KII83179.1"/>
    </source>
</evidence>
<organism evidence="1 2">
    <name type="scientific">Plicaturopsis crispa FD-325 SS-3</name>
    <dbReference type="NCBI Taxonomy" id="944288"/>
    <lineage>
        <taxon>Eukaryota</taxon>
        <taxon>Fungi</taxon>
        <taxon>Dikarya</taxon>
        <taxon>Basidiomycota</taxon>
        <taxon>Agaricomycotina</taxon>
        <taxon>Agaricomycetes</taxon>
        <taxon>Agaricomycetidae</taxon>
        <taxon>Amylocorticiales</taxon>
        <taxon>Amylocorticiaceae</taxon>
        <taxon>Plicatura</taxon>
        <taxon>Plicaturopsis crispa</taxon>
    </lineage>
</organism>
<protein>
    <submittedName>
        <fullName evidence="1">Uncharacterized protein</fullName>
    </submittedName>
</protein>
<dbReference type="HOGENOM" id="CLU_095027_0_0_1"/>
<keyword evidence="2" id="KW-1185">Reference proteome</keyword>
<gene>
    <name evidence="1" type="ORF">PLICRDRAFT_119756</name>
</gene>
<evidence type="ECO:0000313" key="2">
    <source>
        <dbReference type="Proteomes" id="UP000053263"/>
    </source>
</evidence>
<reference evidence="1 2" key="1">
    <citation type="submission" date="2014-06" db="EMBL/GenBank/DDBJ databases">
        <title>Evolutionary Origins and Diversification of the Mycorrhizal Mutualists.</title>
        <authorList>
            <consortium name="DOE Joint Genome Institute"/>
            <consortium name="Mycorrhizal Genomics Consortium"/>
            <person name="Kohler A."/>
            <person name="Kuo A."/>
            <person name="Nagy L.G."/>
            <person name="Floudas D."/>
            <person name="Copeland A."/>
            <person name="Barry K.W."/>
            <person name="Cichocki N."/>
            <person name="Veneault-Fourrey C."/>
            <person name="LaButti K."/>
            <person name="Lindquist E.A."/>
            <person name="Lipzen A."/>
            <person name="Lundell T."/>
            <person name="Morin E."/>
            <person name="Murat C."/>
            <person name="Riley R."/>
            <person name="Ohm R."/>
            <person name="Sun H."/>
            <person name="Tunlid A."/>
            <person name="Henrissat B."/>
            <person name="Grigoriev I.V."/>
            <person name="Hibbett D.S."/>
            <person name="Martin F."/>
        </authorList>
    </citation>
    <scope>NUCLEOTIDE SEQUENCE [LARGE SCALE GENOMIC DNA]</scope>
    <source>
        <strain evidence="1 2">FD-325 SS-3</strain>
    </source>
</reference>
<name>A0A0C9T1W1_PLICR</name>
<dbReference type="OrthoDB" id="3210866at2759"/>